<evidence type="ECO:0000313" key="6">
    <source>
        <dbReference type="Proteomes" id="UP000239649"/>
    </source>
</evidence>
<comment type="caution">
    <text evidence="5">The sequence shown here is derived from an EMBL/GenBank/DDBJ whole genome shotgun (WGS) entry which is preliminary data.</text>
</comment>
<keyword evidence="2" id="KW-0319">Glycerol metabolism</keyword>
<organism evidence="5 6">
    <name type="scientific">Micractinium conductrix</name>
    <dbReference type="NCBI Taxonomy" id="554055"/>
    <lineage>
        <taxon>Eukaryota</taxon>
        <taxon>Viridiplantae</taxon>
        <taxon>Chlorophyta</taxon>
        <taxon>core chlorophytes</taxon>
        <taxon>Trebouxiophyceae</taxon>
        <taxon>Chlorellales</taxon>
        <taxon>Chlorellaceae</taxon>
        <taxon>Chlorella clade</taxon>
        <taxon>Micractinium</taxon>
    </lineage>
</organism>
<keyword evidence="6" id="KW-1185">Reference proteome</keyword>
<feature type="domain" description="GP-PDE" evidence="4">
    <location>
        <begin position="62"/>
        <end position="205"/>
    </location>
</feature>
<dbReference type="GO" id="GO:0008889">
    <property type="term" value="F:glycerophosphodiester phosphodiesterase activity"/>
    <property type="evidence" value="ECO:0007669"/>
    <property type="project" value="UniProtKB-EC"/>
</dbReference>
<dbReference type="EC" id="3.1.4.46" evidence="1"/>
<dbReference type="InterPro" id="IPR030395">
    <property type="entry name" value="GP_PDE_dom"/>
</dbReference>
<dbReference type="InterPro" id="IPR017946">
    <property type="entry name" value="PLC-like_Pdiesterase_TIM-brl"/>
</dbReference>
<proteinExistence type="predicted"/>
<dbReference type="AlphaFoldDB" id="A0A2P6V9Y4"/>
<dbReference type="PANTHER" id="PTHR46211:SF14">
    <property type="entry name" value="GLYCEROPHOSPHODIESTER PHOSPHODIESTERASE"/>
    <property type="match status" value="1"/>
</dbReference>
<dbReference type="Gene3D" id="3.20.20.190">
    <property type="entry name" value="Phosphatidylinositol (PI) phosphodiesterase"/>
    <property type="match status" value="1"/>
</dbReference>
<comment type="catalytic activity">
    <reaction evidence="3">
        <text>a sn-glycero-3-phosphodiester + H2O = an alcohol + sn-glycerol 3-phosphate + H(+)</text>
        <dbReference type="Rhea" id="RHEA:12969"/>
        <dbReference type="ChEBI" id="CHEBI:15377"/>
        <dbReference type="ChEBI" id="CHEBI:15378"/>
        <dbReference type="ChEBI" id="CHEBI:30879"/>
        <dbReference type="ChEBI" id="CHEBI:57597"/>
        <dbReference type="ChEBI" id="CHEBI:83408"/>
        <dbReference type="EC" id="3.1.4.46"/>
    </reaction>
</comment>
<sequence>MFTARTARQWGDRRLKIGVAVAVASAEAALLTAPLLLLAAAVAGSAALVAAVAALPDDDTGHRGGAEGYDGPHCENTVEAALALLEREAREGPLPRFPYLEFDVQETADGELVVFHDSLLTRAFPAGSANAAAIEQLEAGTGAPFSLLTVQDLTAAQLQSLALGGRAGVHVPTLQQFLDACDAAGARRSLAVEIKVLRTDAARQRFIDAVASFRRRAKARLDGSAGAALPSCRQLGWAGVISFPHHFAACFGEYGSAEWARWAAEFRAHGIPVRACHCLFLSLVG</sequence>
<dbReference type="Proteomes" id="UP000239649">
    <property type="component" value="Unassembled WGS sequence"/>
</dbReference>
<evidence type="ECO:0000256" key="1">
    <source>
        <dbReference type="ARBA" id="ARBA00012247"/>
    </source>
</evidence>
<dbReference type="GO" id="GO:0006629">
    <property type="term" value="P:lipid metabolic process"/>
    <property type="evidence" value="ECO:0007669"/>
    <property type="project" value="InterPro"/>
</dbReference>
<dbReference type="PANTHER" id="PTHR46211">
    <property type="entry name" value="GLYCEROPHOSPHORYL DIESTER PHOSPHODIESTERASE"/>
    <property type="match status" value="1"/>
</dbReference>
<dbReference type="Pfam" id="PF03009">
    <property type="entry name" value="GDPD"/>
    <property type="match status" value="1"/>
</dbReference>
<evidence type="ECO:0000256" key="3">
    <source>
        <dbReference type="ARBA" id="ARBA00047512"/>
    </source>
</evidence>
<gene>
    <name evidence="5" type="ORF">C2E20_5770</name>
</gene>
<dbReference type="GO" id="GO:0006071">
    <property type="term" value="P:glycerol metabolic process"/>
    <property type="evidence" value="ECO:0007669"/>
    <property type="project" value="UniProtKB-KW"/>
</dbReference>
<evidence type="ECO:0000256" key="2">
    <source>
        <dbReference type="ARBA" id="ARBA00022798"/>
    </source>
</evidence>
<dbReference type="EMBL" id="LHPF02000017">
    <property type="protein sequence ID" value="PSC70906.1"/>
    <property type="molecule type" value="Genomic_DNA"/>
</dbReference>
<evidence type="ECO:0000259" key="4">
    <source>
        <dbReference type="Pfam" id="PF03009"/>
    </source>
</evidence>
<name>A0A2P6V9Y4_9CHLO</name>
<dbReference type="OrthoDB" id="513739at2759"/>
<reference evidence="5 6" key="1">
    <citation type="journal article" date="2018" name="Plant J.">
        <title>Genome sequences of Chlorella sorokiniana UTEX 1602 and Micractinium conductrix SAG 241.80: implications to maltose excretion by a green alga.</title>
        <authorList>
            <person name="Arriola M.B."/>
            <person name="Velmurugan N."/>
            <person name="Zhang Y."/>
            <person name="Plunkett M.H."/>
            <person name="Hondzo H."/>
            <person name="Barney B.M."/>
        </authorList>
    </citation>
    <scope>NUCLEOTIDE SEQUENCE [LARGE SCALE GENOMIC DNA]</scope>
    <source>
        <strain evidence="5 6">SAG 241.80</strain>
    </source>
</reference>
<evidence type="ECO:0000313" key="5">
    <source>
        <dbReference type="EMBL" id="PSC70906.1"/>
    </source>
</evidence>
<protein>
    <recommendedName>
        <fullName evidence="1">glycerophosphodiester phosphodiesterase</fullName>
        <ecNumber evidence="1">3.1.4.46</ecNumber>
    </recommendedName>
</protein>
<accession>A0A2P6V9Y4</accession>
<dbReference type="SUPFAM" id="SSF51695">
    <property type="entry name" value="PLC-like phosphodiesterases"/>
    <property type="match status" value="1"/>
</dbReference>